<evidence type="ECO:0000256" key="2">
    <source>
        <dbReference type="PROSITE-ProRule" id="PRU00335"/>
    </source>
</evidence>
<sequence>MKATLTRQQLYEMAWTKPLNALAADFGVSGNALAKICDRLLVPYPGRGHWQKVSAGKFQHPPPLPDAPDGIDTEVVISSVRSASRRPRSRMSESDRRRQIVDVTRQIIAASGTHAASMKRVARDAGISEAGIYNLFSSQTELFAFIARDELAQMSLVMQRELQRGTDPIARYALSTLAYLREVKEHGSLVQVLLTLPAVRDTLKKERVDRRSANSKAIGREMEAVYGVPPPIAEGTAAILTAVALRAGKLLTNRKTDLSIAERLTIPTAMASTRKIIATFGCRLTGDAAGQGI</sequence>
<organism evidence="4 5">
    <name type="scientific">Sphingobium yanoikuyae</name>
    <name type="common">Sphingomonas yanoikuyae</name>
    <dbReference type="NCBI Taxonomy" id="13690"/>
    <lineage>
        <taxon>Bacteria</taxon>
        <taxon>Pseudomonadati</taxon>
        <taxon>Pseudomonadota</taxon>
        <taxon>Alphaproteobacteria</taxon>
        <taxon>Sphingomonadales</taxon>
        <taxon>Sphingomonadaceae</taxon>
        <taxon>Sphingobium</taxon>
    </lineage>
</organism>
<protein>
    <submittedName>
        <fullName evidence="4">TetR/AcrR family transcriptional regulator</fullName>
    </submittedName>
</protein>
<dbReference type="EMBL" id="CP060122">
    <property type="protein sequence ID" value="QNG48700.1"/>
    <property type="molecule type" value="Genomic_DNA"/>
</dbReference>
<reference evidence="4 5" key="1">
    <citation type="submission" date="2020-07" db="EMBL/GenBank/DDBJ databases">
        <title>Whole genome sequence of Sphingobium yanoikuyae A3.</title>
        <authorList>
            <person name="Han S.-S."/>
        </authorList>
    </citation>
    <scope>NUCLEOTIDE SEQUENCE [LARGE SCALE GENOMIC DNA]</scope>
    <source>
        <strain evidence="4 5">A3</strain>
    </source>
</reference>
<dbReference type="PANTHER" id="PTHR30055:SF226">
    <property type="entry name" value="HTH-TYPE TRANSCRIPTIONAL REGULATOR PKSA"/>
    <property type="match status" value="1"/>
</dbReference>
<dbReference type="InterPro" id="IPR050109">
    <property type="entry name" value="HTH-type_TetR-like_transc_reg"/>
</dbReference>
<evidence type="ECO:0000256" key="1">
    <source>
        <dbReference type="ARBA" id="ARBA00023125"/>
    </source>
</evidence>
<dbReference type="Proteomes" id="UP000515377">
    <property type="component" value="Chromosome"/>
</dbReference>
<accession>A0A9X7YFH2</accession>
<dbReference type="PROSITE" id="PS50977">
    <property type="entry name" value="HTH_TETR_2"/>
    <property type="match status" value="1"/>
</dbReference>
<dbReference type="GO" id="GO:0003700">
    <property type="term" value="F:DNA-binding transcription factor activity"/>
    <property type="evidence" value="ECO:0007669"/>
    <property type="project" value="TreeGrafter"/>
</dbReference>
<dbReference type="PANTHER" id="PTHR30055">
    <property type="entry name" value="HTH-TYPE TRANSCRIPTIONAL REGULATOR RUTR"/>
    <property type="match status" value="1"/>
</dbReference>
<dbReference type="Gene3D" id="1.10.357.10">
    <property type="entry name" value="Tetracycline Repressor, domain 2"/>
    <property type="match status" value="1"/>
</dbReference>
<feature type="domain" description="HTH tetR-type" evidence="3">
    <location>
        <begin position="94"/>
        <end position="154"/>
    </location>
</feature>
<evidence type="ECO:0000259" key="3">
    <source>
        <dbReference type="PROSITE" id="PS50977"/>
    </source>
</evidence>
<proteinExistence type="predicted"/>
<keyword evidence="1 2" id="KW-0238">DNA-binding</keyword>
<dbReference type="SUPFAM" id="SSF46689">
    <property type="entry name" value="Homeodomain-like"/>
    <property type="match status" value="1"/>
</dbReference>
<name>A0A9X7YFH2_SPHYA</name>
<dbReference type="InterPro" id="IPR009057">
    <property type="entry name" value="Homeodomain-like_sf"/>
</dbReference>
<evidence type="ECO:0000313" key="4">
    <source>
        <dbReference type="EMBL" id="QNG48700.1"/>
    </source>
</evidence>
<dbReference type="Pfam" id="PF00440">
    <property type="entry name" value="TetR_N"/>
    <property type="match status" value="1"/>
</dbReference>
<evidence type="ECO:0000313" key="5">
    <source>
        <dbReference type="Proteomes" id="UP000515377"/>
    </source>
</evidence>
<dbReference type="AlphaFoldDB" id="A0A9X7YFH2"/>
<gene>
    <name evidence="4" type="ORF">H3V42_15000</name>
</gene>
<dbReference type="InterPro" id="IPR001647">
    <property type="entry name" value="HTH_TetR"/>
</dbReference>
<dbReference type="GO" id="GO:0000976">
    <property type="term" value="F:transcription cis-regulatory region binding"/>
    <property type="evidence" value="ECO:0007669"/>
    <property type="project" value="TreeGrafter"/>
</dbReference>
<feature type="DNA-binding region" description="H-T-H motif" evidence="2">
    <location>
        <begin position="117"/>
        <end position="136"/>
    </location>
</feature>